<name>A0A378TLU3_9MYCO</name>
<sequence length="256" mass="27007">MTHLQSVGTPADSAREALCRFTFPVDGGSISIETAEPLPARITAEVADLARRHQHSFSRSEPESLVDTMARRHGGTFHFPTESHRLFGLFDAVAAATGAPSWVFEVDRSGTTLSTSGALTVDVGATGTGHLVDLVTELLHRRGADDFVVGTADGLRHSGCVPLPIALRHPGDPTLAVGVATVTDQALCTTAATSDGPVSATWVVAAEAATANALGAKLFSTTPARLAKYFRFSYIRLFHDGHAEISRTFPGALFTK</sequence>
<reference evidence="1 2" key="1">
    <citation type="submission" date="2018-06" db="EMBL/GenBank/DDBJ databases">
        <authorList>
            <consortium name="Pathogen Informatics"/>
            <person name="Doyle S."/>
        </authorList>
    </citation>
    <scope>NUCLEOTIDE SEQUENCE [LARGE SCALE GENOMIC DNA]</scope>
    <source>
        <strain evidence="1 2">NCTC10821</strain>
    </source>
</reference>
<dbReference type="EMBL" id="UGQT01000001">
    <property type="protein sequence ID" value="STZ60586.1"/>
    <property type="molecule type" value="Genomic_DNA"/>
</dbReference>
<protein>
    <submittedName>
        <fullName evidence="1">ApbE family</fullName>
    </submittedName>
</protein>
<gene>
    <name evidence="1" type="ORF">NCTC10821_04127</name>
</gene>
<dbReference type="Proteomes" id="UP000254978">
    <property type="component" value="Unassembled WGS sequence"/>
</dbReference>
<evidence type="ECO:0000313" key="1">
    <source>
        <dbReference type="EMBL" id="STZ60586.1"/>
    </source>
</evidence>
<dbReference type="SUPFAM" id="SSF143631">
    <property type="entry name" value="ApbE-like"/>
    <property type="match status" value="1"/>
</dbReference>
<dbReference type="OrthoDB" id="9778595at2"/>
<dbReference type="AlphaFoldDB" id="A0A378TLU3"/>
<organism evidence="1 2">
    <name type="scientific">Mycolicibacterium tokaiense</name>
    <dbReference type="NCBI Taxonomy" id="39695"/>
    <lineage>
        <taxon>Bacteria</taxon>
        <taxon>Bacillati</taxon>
        <taxon>Actinomycetota</taxon>
        <taxon>Actinomycetes</taxon>
        <taxon>Mycobacteriales</taxon>
        <taxon>Mycobacteriaceae</taxon>
        <taxon>Mycolicibacterium</taxon>
    </lineage>
</organism>
<evidence type="ECO:0000313" key="2">
    <source>
        <dbReference type="Proteomes" id="UP000254978"/>
    </source>
</evidence>
<accession>A0A378TLU3</accession>
<dbReference type="InterPro" id="IPR003374">
    <property type="entry name" value="ApbE-like_sf"/>
</dbReference>
<keyword evidence="2" id="KW-1185">Reference proteome</keyword>
<proteinExistence type="predicted"/>
<dbReference type="Gene3D" id="3.10.520.10">
    <property type="entry name" value="ApbE-like domains"/>
    <property type="match status" value="1"/>
</dbReference>